<reference evidence="3" key="1">
    <citation type="journal article" date="2019" name="Int. J. Syst. Evol. Microbiol.">
        <title>The Global Catalogue of Microorganisms (GCM) 10K type strain sequencing project: providing services to taxonomists for standard genome sequencing and annotation.</title>
        <authorList>
            <consortium name="The Broad Institute Genomics Platform"/>
            <consortium name="The Broad Institute Genome Sequencing Center for Infectious Disease"/>
            <person name="Wu L."/>
            <person name="Ma J."/>
        </authorList>
    </citation>
    <scope>NUCLEOTIDE SEQUENCE [LARGE SCALE GENOMIC DNA]</scope>
    <source>
        <strain evidence="3">CCM 7526</strain>
    </source>
</reference>
<dbReference type="Proteomes" id="UP001597183">
    <property type="component" value="Unassembled WGS sequence"/>
</dbReference>
<sequence>MTSSQLTATARTDGTAGRRAATETETGIKALWEPLLELLNGSPVAQPAAPVKAGR</sequence>
<name>A0ABW4A6G3_9ACTN</name>
<organism evidence="2 3">
    <name type="scientific">Actinoplanes sichuanensis</name>
    <dbReference type="NCBI Taxonomy" id="512349"/>
    <lineage>
        <taxon>Bacteria</taxon>
        <taxon>Bacillati</taxon>
        <taxon>Actinomycetota</taxon>
        <taxon>Actinomycetes</taxon>
        <taxon>Micromonosporales</taxon>
        <taxon>Micromonosporaceae</taxon>
        <taxon>Actinoplanes</taxon>
    </lineage>
</organism>
<accession>A0ABW4A6G3</accession>
<evidence type="ECO:0000313" key="2">
    <source>
        <dbReference type="EMBL" id="MFD1366126.1"/>
    </source>
</evidence>
<evidence type="ECO:0000256" key="1">
    <source>
        <dbReference type="SAM" id="MobiDB-lite"/>
    </source>
</evidence>
<proteinExistence type="predicted"/>
<feature type="region of interest" description="Disordered" evidence="1">
    <location>
        <begin position="1"/>
        <end position="25"/>
    </location>
</feature>
<dbReference type="RefSeq" id="WP_317786592.1">
    <property type="nucleotide sequence ID" value="NZ_AP028461.1"/>
</dbReference>
<gene>
    <name evidence="2" type="ORF">ACFQ5G_12300</name>
</gene>
<dbReference type="EMBL" id="JBHTMK010000016">
    <property type="protein sequence ID" value="MFD1366126.1"/>
    <property type="molecule type" value="Genomic_DNA"/>
</dbReference>
<protein>
    <submittedName>
        <fullName evidence="2">Uncharacterized protein</fullName>
    </submittedName>
</protein>
<evidence type="ECO:0000313" key="3">
    <source>
        <dbReference type="Proteomes" id="UP001597183"/>
    </source>
</evidence>
<keyword evidence="3" id="KW-1185">Reference proteome</keyword>
<feature type="compositionally biased region" description="Low complexity" evidence="1">
    <location>
        <begin position="7"/>
        <end position="25"/>
    </location>
</feature>
<comment type="caution">
    <text evidence="2">The sequence shown here is derived from an EMBL/GenBank/DDBJ whole genome shotgun (WGS) entry which is preliminary data.</text>
</comment>